<proteinExistence type="predicted"/>
<feature type="region of interest" description="Disordered" evidence="1">
    <location>
        <begin position="135"/>
        <end position="225"/>
    </location>
</feature>
<feature type="compositionally biased region" description="Basic and acidic residues" evidence="1">
    <location>
        <begin position="173"/>
        <end position="183"/>
    </location>
</feature>
<comment type="caution">
    <text evidence="2">The sequence shown here is derived from an EMBL/GenBank/DDBJ whole genome shotgun (WGS) entry which is preliminary data.</text>
</comment>
<evidence type="ECO:0000256" key="1">
    <source>
        <dbReference type="SAM" id="MobiDB-lite"/>
    </source>
</evidence>
<evidence type="ECO:0000313" key="2">
    <source>
        <dbReference type="EMBL" id="KAH0820256.1"/>
    </source>
</evidence>
<feature type="compositionally biased region" description="Basic residues" evidence="1">
    <location>
        <begin position="138"/>
        <end position="150"/>
    </location>
</feature>
<organism evidence="2 3">
    <name type="scientific">Tenebrio molitor</name>
    <name type="common">Yellow mealworm beetle</name>
    <dbReference type="NCBI Taxonomy" id="7067"/>
    <lineage>
        <taxon>Eukaryota</taxon>
        <taxon>Metazoa</taxon>
        <taxon>Ecdysozoa</taxon>
        <taxon>Arthropoda</taxon>
        <taxon>Hexapoda</taxon>
        <taxon>Insecta</taxon>
        <taxon>Pterygota</taxon>
        <taxon>Neoptera</taxon>
        <taxon>Endopterygota</taxon>
        <taxon>Coleoptera</taxon>
        <taxon>Polyphaga</taxon>
        <taxon>Cucujiformia</taxon>
        <taxon>Tenebrionidae</taxon>
        <taxon>Tenebrio</taxon>
    </lineage>
</organism>
<gene>
    <name evidence="2" type="ORF">GEV33_002535</name>
</gene>
<dbReference type="AlphaFoldDB" id="A0A8J6HUR7"/>
<protein>
    <submittedName>
        <fullName evidence="2">Uncharacterized protein</fullName>
    </submittedName>
</protein>
<evidence type="ECO:0000313" key="3">
    <source>
        <dbReference type="Proteomes" id="UP000719412"/>
    </source>
</evidence>
<accession>A0A8J6HUR7</accession>
<dbReference type="EMBL" id="JABDTM020012473">
    <property type="protein sequence ID" value="KAH0820256.1"/>
    <property type="molecule type" value="Genomic_DNA"/>
</dbReference>
<keyword evidence="3" id="KW-1185">Reference proteome</keyword>
<sequence>MAAKDAQKRECDARCGTEMRQEKADVNQRNSLVEDFQSHGISCDSAKWKKMEKLVGYCYDLNFAVNRKGENVLEHSRTGSQTPTSVCNRCWRTRGGRPIRLGNRPRRIPTETSRRIKASFTRVIDPTLQRINFTTLLGRRHPPGPHRRAGPHTGLSLAEEPESRSNSYLARKCRGEEGPRGLSEDTDGVIDQRRKKDSENLPPARSPKGSSLDFKPQARCKESLV</sequence>
<dbReference type="Proteomes" id="UP000719412">
    <property type="component" value="Unassembled WGS sequence"/>
</dbReference>
<reference evidence="2" key="2">
    <citation type="submission" date="2021-08" db="EMBL/GenBank/DDBJ databases">
        <authorList>
            <person name="Eriksson T."/>
        </authorList>
    </citation>
    <scope>NUCLEOTIDE SEQUENCE</scope>
    <source>
        <strain evidence="2">Stoneville</strain>
        <tissue evidence="2">Whole head</tissue>
    </source>
</reference>
<feature type="compositionally biased region" description="Basic and acidic residues" evidence="1">
    <location>
        <begin position="190"/>
        <end position="199"/>
    </location>
</feature>
<reference evidence="2" key="1">
    <citation type="journal article" date="2020" name="J Insects Food Feed">
        <title>The yellow mealworm (Tenebrio molitor) genome: a resource for the emerging insects as food and feed industry.</title>
        <authorList>
            <person name="Eriksson T."/>
            <person name="Andere A."/>
            <person name="Kelstrup H."/>
            <person name="Emery V."/>
            <person name="Picard C."/>
        </authorList>
    </citation>
    <scope>NUCLEOTIDE SEQUENCE</scope>
    <source>
        <strain evidence="2">Stoneville</strain>
        <tissue evidence="2">Whole head</tissue>
    </source>
</reference>
<name>A0A8J6HUR7_TENMO</name>